<dbReference type="Proteomes" id="UP001198571">
    <property type="component" value="Unassembled WGS sequence"/>
</dbReference>
<keyword evidence="8 11" id="KW-1133">Transmembrane helix</keyword>
<keyword evidence="6 11" id="KW-0812">Transmembrane</keyword>
<name>A0ABS8CN82_9RHOB</name>
<keyword evidence="5" id="KW-0808">Transferase</keyword>
<evidence type="ECO:0000256" key="9">
    <source>
        <dbReference type="ARBA" id="ARBA00023012"/>
    </source>
</evidence>
<dbReference type="GO" id="GO:0016301">
    <property type="term" value="F:kinase activity"/>
    <property type="evidence" value="ECO:0007669"/>
    <property type="project" value="UniProtKB-KW"/>
</dbReference>
<dbReference type="Pfam" id="PF02518">
    <property type="entry name" value="HATPase_c"/>
    <property type="match status" value="1"/>
</dbReference>
<sequence length="486" mass="51557">MPAERRRRVWSLRRRLLAWLLVATGVMGTAALIDTWIEARRTADQLADRVLAGSALVIAERASLSDQGLLDVAVPYGALEMLSSAAQDRVFYRVDTPDSRGRLVTGYGDLPVAGARPGGPPVFLDALFRGVPVRIASLSRAVSTGIDEVPFTVTMAETTLAREALSRDILLRSALRLAGMILGAAGIVWIAVTLSLRPLARLSEAIEARNPGDLRPLDTRVPAEVQAPMRAVNALMRRLEAALEGLRNFTGNAAHQLRTPMTVIRTELALVARAGDPQRARAALARAESALTRAERVLAQLLALARVDADAAQGMTPDRFSPLDLTPLLRDLTAEHIPAAAEAGVDLGFEPGDSSTVMLARAEPMLLQEAVHNLISNAVLYGGSGAVVTLRLARRNAPGGAEILIEVEDDGPGIAAPDQAAVLSRFRRGRGAEQPHGMGLGLPVVREIAGLFGGRLELLHPGAPGRGLRARIILPAIAPPEGPGRA</sequence>
<dbReference type="Gene3D" id="1.10.287.130">
    <property type="match status" value="1"/>
</dbReference>
<dbReference type="RefSeq" id="WP_226936067.1">
    <property type="nucleotide sequence ID" value="NZ_JACDXX010000011.1"/>
</dbReference>
<dbReference type="InterPro" id="IPR005467">
    <property type="entry name" value="His_kinase_dom"/>
</dbReference>
<comment type="subcellular location">
    <subcellularLocation>
        <location evidence="2">Membrane</location>
    </subcellularLocation>
</comment>
<dbReference type="EC" id="2.7.13.3" evidence="3"/>
<dbReference type="SUPFAM" id="SSF55874">
    <property type="entry name" value="ATPase domain of HSP90 chaperone/DNA topoisomerase II/histidine kinase"/>
    <property type="match status" value="1"/>
</dbReference>
<dbReference type="InterPro" id="IPR003594">
    <property type="entry name" value="HATPase_dom"/>
</dbReference>
<dbReference type="Pfam" id="PF08521">
    <property type="entry name" value="2CSK_N"/>
    <property type="match status" value="1"/>
</dbReference>
<dbReference type="InterPro" id="IPR036890">
    <property type="entry name" value="HATPase_C_sf"/>
</dbReference>
<reference evidence="14 15" key="1">
    <citation type="submission" date="2020-07" db="EMBL/GenBank/DDBJ databases">
        <title>Pseudogemmobacter sp. nov., isolated from poultry manure in Taiwan.</title>
        <authorList>
            <person name="Lin S.-Y."/>
            <person name="Tang Y.-S."/>
            <person name="Young C.-C."/>
        </authorList>
    </citation>
    <scope>NUCLEOTIDE SEQUENCE [LARGE SCALE GENOMIC DNA]</scope>
    <source>
        <strain evidence="14 15">CC-YST710</strain>
    </source>
</reference>
<dbReference type="SMART" id="SM00388">
    <property type="entry name" value="HisKA"/>
    <property type="match status" value="1"/>
</dbReference>
<comment type="caution">
    <text evidence="14">The sequence shown here is derived from an EMBL/GenBank/DDBJ whole genome shotgun (WGS) entry which is preliminary data.</text>
</comment>
<dbReference type="PANTHER" id="PTHR45436">
    <property type="entry name" value="SENSOR HISTIDINE KINASE YKOH"/>
    <property type="match status" value="1"/>
</dbReference>
<evidence type="ECO:0000256" key="2">
    <source>
        <dbReference type="ARBA" id="ARBA00004370"/>
    </source>
</evidence>
<keyword evidence="10 11" id="KW-0472">Membrane</keyword>
<keyword evidence="9" id="KW-0902">Two-component regulatory system</keyword>
<proteinExistence type="predicted"/>
<dbReference type="PRINTS" id="PR00344">
    <property type="entry name" value="BCTRLSENSOR"/>
</dbReference>
<evidence type="ECO:0000256" key="11">
    <source>
        <dbReference type="SAM" id="Phobius"/>
    </source>
</evidence>
<dbReference type="InterPro" id="IPR003660">
    <property type="entry name" value="HAMP_dom"/>
</dbReference>
<evidence type="ECO:0000256" key="4">
    <source>
        <dbReference type="ARBA" id="ARBA00022553"/>
    </source>
</evidence>
<organism evidence="14 15">
    <name type="scientific">Pseudogemmobacter faecipullorum</name>
    <dbReference type="NCBI Taxonomy" id="2755041"/>
    <lineage>
        <taxon>Bacteria</taxon>
        <taxon>Pseudomonadati</taxon>
        <taxon>Pseudomonadota</taxon>
        <taxon>Alphaproteobacteria</taxon>
        <taxon>Rhodobacterales</taxon>
        <taxon>Paracoccaceae</taxon>
        <taxon>Pseudogemmobacter</taxon>
    </lineage>
</organism>
<comment type="catalytic activity">
    <reaction evidence="1">
        <text>ATP + protein L-histidine = ADP + protein N-phospho-L-histidine.</text>
        <dbReference type="EC" id="2.7.13.3"/>
    </reaction>
</comment>
<evidence type="ECO:0000259" key="13">
    <source>
        <dbReference type="PROSITE" id="PS50885"/>
    </source>
</evidence>
<evidence type="ECO:0000313" key="14">
    <source>
        <dbReference type="EMBL" id="MCB5410829.1"/>
    </source>
</evidence>
<dbReference type="PROSITE" id="PS50109">
    <property type="entry name" value="HIS_KIN"/>
    <property type="match status" value="1"/>
</dbReference>
<evidence type="ECO:0000313" key="15">
    <source>
        <dbReference type="Proteomes" id="UP001198571"/>
    </source>
</evidence>
<evidence type="ECO:0000259" key="12">
    <source>
        <dbReference type="PROSITE" id="PS50109"/>
    </source>
</evidence>
<dbReference type="PANTHER" id="PTHR45436:SF5">
    <property type="entry name" value="SENSOR HISTIDINE KINASE TRCS"/>
    <property type="match status" value="1"/>
</dbReference>
<dbReference type="CDD" id="cd00075">
    <property type="entry name" value="HATPase"/>
    <property type="match status" value="1"/>
</dbReference>
<dbReference type="InterPro" id="IPR003661">
    <property type="entry name" value="HisK_dim/P_dom"/>
</dbReference>
<keyword evidence="7 14" id="KW-0418">Kinase</keyword>
<accession>A0ABS8CN82</accession>
<evidence type="ECO:0000256" key="1">
    <source>
        <dbReference type="ARBA" id="ARBA00000085"/>
    </source>
</evidence>
<keyword evidence="15" id="KW-1185">Reference proteome</keyword>
<evidence type="ECO:0000256" key="6">
    <source>
        <dbReference type="ARBA" id="ARBA00022692"/>
    </source>
</evidence>
<dbReference type="Pfam" id="PF00512">
    <property type="entry name" value="HisKA"/>
    <property type="match status" value="1"/>
</dbReference>
<gene>
    <name evidence="14" type="ORF">H0485_12570</name>
</gene>
<dbReference type="PROSITE" id="PS50885">
    <property type="entry name" value="HAMP"/>
    <property type="match status" value="1"/>
</dbReference>
<dbReference type="InterPro" id="IPR004358">
    <property type="entry name" value="Sig_transdc_His_kin-like_C"/>
</dbReference>
<evidence type="ECO:0000256" key="3">
    <source>
        <dbReference type="ARBA" id="ARBA00012438"/>
    </source>
</evidence>
<dbReference type="SMART" id="SM00387">
    <property type="entry name" value="HATPase_c"/>
    <property type="match status" value="1"/>
</dbReference>
<feature type="domain" description="Histidine kinase" evidence="12">
    <location>
        <begin position="252"/>
        <end position="478"/>
    </location>
</feature>
<feature type="transmembrane region" description="Helical" evidence="11">
    <location>
        <begin position="174"/>
        <end position="196"/>
    </location>
</feature>
<dbReference type="InterPro" id="IPR036097">
    <property type="entry name" value="HisK_dim/P_sf"/>
</dbReference>
<dbReference type="InterPro" id="IPR050428">
    <property type="entry name" value="TCS_sensor_his_kinase"/>
</dbReference>
<dbReference type="CDD" id="cd00082">
    <property type="entry name" value="HisKA"/>
    <property type="match status" value="1"/>
</dbReference>
<evidence type="ECO:0000256" key="10">
    <source>
        <dbReference type="ARBA" id="ARBA00023136"/>
    </source>
</evidence>
<evidence type="ECO:0000256" key="7">
    <source>
        <dbReference type="ARBA" id="ARBA00022777"/>
    </source>
</evidence>
<dbReference type="EMBL" id="JACDXX010000011">
    <property type="protein sequence ID" value="MCB5410829.1"/>
    <property type="molecule type" value="Genomic_DNA"/>
</dbReference>
<keyword evidence="4" id="KW-0597">Phosphoprotein</keyword>
<dbReference type="Gene3D" id="3.30.565.10">
    <property type="entry name" value="Histidine kinase-like ATPase, C-terminal domain"/>
    <property type="match status" value="1"/>
</dbReference>
<dbReference type="InterPro" id="IPR013727">
    <property type="entry name" value="2CSK_N"/>
</dbReference>
<evidence type="ECO:0000256" key="5">
    <source>
        <dbReference type="ARBA" id="ARBA00022679"/>
    </source>
</evidence>
<feature type="domain" description="HAMP" evidence="13">
    <location>
        <begin position="193"/>
        <end position="244"/>
    </location>
</feature>
<evidence type="ECO:0000256" key="8">
    <source>
        <dbReference type="ARBA" id="ARBA00022989"/>
    </source>
</evidence>
<protein>
    <recommendedName>
        <fullName evidence="3">histidine kinase</fullName>
        <ecNumber evidence="3">2.7.13.3</ecNumber>
    </recommendedName>
</protein>
<dbReference type="SUPFAM" id="SSF47384">
    <property type="entry name" value="Homodimeric domain of signal transducing histidine kinase"/>
    <property type="match status" value="1"/>
</dbReference>